<keyword evidence="1" id="KW-1133">Transmembrane helix</keyword>
<dbReference type="PANTHER" id="PTHR33741">
    <property type="entry name" value="TRANSMEMBRANE PROTEIN DDB_G0269096-RELATED"/>
    <property type="match status" value="1"/>
</dbReference>
<evidence type="ECO:0000313" key="4">
    <source>
        <dbReference type="Proteomes" id="UP000000231"/>
    </source>
</evidence>
<dbReference type="AlphaFoldDB" id="A4SXK6"/>
<dbReference type="InterPro" id="IPR007065">
    <property type="entry name" value="HPP"/>
</dbReference>
<dbReference type="EMBL" id="CP000655">
    <property type="protein sequence ID" value="ABP34220.1"/>
    <property type="molecule type" value="Genomic_DNA"/>
</dbReference>
<dbReference type="PANTHER" id="PTHR33741:SF5">
    <property type="entry name" value="TRANSMEMBRANE PROTEIN DDB_G0269096-RELATED"/>
    <property type="match status" value="1"/>
</dbReference>
<organism evidence="3 4">
    <name type="scientific">Polynucleobacter asymbioticus (strain DSM 18221 / CIP 109841 / QLW-P1DMWA-1)</name>
    <name type="common">Polynucleobacter necessarius subsp. asymbioticus</name>
    <dbReference type="NCBI Taxonomy" id="312153"/>
    <lineage>
        <taxon>Bacteria</taxon>
        <taxon>Pseudomonadati</taxon>
        <taxon>Pseudomonadota</taxon>
        <taxon>Betaproteobacteria</taxon>
        <taxon>Burkholderiales</taxon>
        <taxon>Burkholderiaceae</taxon>
        <taxon>Polynucleobacter</taxon>
    </lineage>
</organism>
<dbReference type="HOGENOM" id="CLU_040397_3_0_4"/>
<accession>A4SXK6</accession>
<feature type="domain" description="HPP transmembrane region" evidence="2">
    <location>
        <begin position="5"/>
        <end position="146"/>
    </location>
</feature>
<keyword evidence="1" id="KW-0472">Membrane</keyword>
<dbReference type="Pfam" id="PF04982">
    <property type="entry name" value="TM_HPP"/>
    <property type="match status" value="1"/>
</dbReference>
<name>A4SXK6_POLAQ</name>
<dbReference type="KEGG" id="pnu:Pnuc_1004"/>
<dbReference type="Proteomes" id="UP000000231">
    <property type="component" value="Chromosome"/>
</dbReference>
<dbReference type="RefSeq" id="WP_011902845.1">
    <property type="nucleotide sequence ID" value="NC_009379.1"/>
</dbReference>
<sequence length="169" mass="17916">MLRTVKRLAWVSLGAIVALGLALLATKPPTTPLLLASLGGSTIFLFGLTGAPAAQPRALFGGHLISALIGIVCYQLFDDALWVYLLAEVITLVVLLLTQTVHPPAGANPLIMIQAHASFGHLTAVVLVSVTILAVVAAIWSRLTPGKALHYPVKWNEPSPQSKDWSVWG</sequence>
<gene>
    <name evidence="3" type="ordered locus">Pnuc_1004</name>
</gene>
<dbReference type="eggNOG" id="COG3448">
    <property type="taxonomic scope" value="Bacteria"/>
</dbReference>
<feature type="transmembrane region" description="Helical" evidence="1">
    <location>
        <begin position="58"/>
        <end position="77"/>
    </location>
</feature>
<protein>
    <submittedName>
        <fullName evidence="3">HPP family protein+B94</fullName>
    </submittedName>
</protein>
<feature type="transmembrane region" description="Helical" evidence="1">
    <location>
        <begin position="122"/>
        <end position="143"/>
    </location>
</feature>
<evidence type="ECO:0000313" key="3">
    <source>
        <dbReference type="EMBL" id="ABP34220.1"/>
    </source>
</evidence>
<keyword evidence="1" id="KW-0812">Transmembrane</keyword>
<reference evidence="3 4" key="1">
    <citation type="journal article" date="2012" name="Stand. Genomic Sci.">
        <title>Complete genome sequence of Polynucleobacter necessarius subsp. asymbioticus type strain (QLW-P1DMWA-1(T)).</title>
        <authorList>
            <person name="Meincke L."/>
            <person name="Copeland A."/>
            <person name="Lapidus A."/>
            <person name="Lucas S."/>
            <person name="Berry K.W."/>
            <person name="Del Rio T.G."/>
            <person name="Hammon N."/>
            <person name="Dalin E."/>
            <person name="Tice H."/>
            <person name="Pitluck S."/>
            <person name="Richardson P."/>
            <person name="Bruce D."/>
            <person name="Goodwin L."/>
            <person name="Han C."/>
            <person name="Tapia R."/>
            <person name="Detter J.C."/>
            <person name="Schmutz J."/>
            <person name="Brettin T."/>
            <person name="Larimer F."/>
            <person name="Land M."/>
            <person name="Hauser L."/>
            <person name="Kyrpides N.C."/>
            <person name="Ivanova N."/>
            <person name="Goker M."/>
            <person name="Woyke T."/>
            <person name="Wu Q.L."/>
            <person name="Pockl M."/>
            <person name="Hahn M.W."/>
            <person name="Klenk H.P."/>
        </authorList>
    </citation>
    <scope>NUCLEOTIDE SEQUENCE [LARGE SCALE GENOMIC DNA]</scope>
    <source>
        <strain evidence="4">DSM 18221 / CIP 109841 / QLW-P1DMWA-1</strain>
    </source>
</reference>
<feature type="transmembrane region" description="Helical" evidence="1">
    <location>
        <begin position="34"/>
        <end position="51"/>
    </location>
</feature>
<proteinExistence type="predicted"/>
<keyword evidence="4" id="KW-1185">Reference proteome</keyword>
<feature type="transmembrane region" description="Helical" evidence="1">
    <location>
        <begin position="83"/>
        <end position="101"/>
    </location>
</feature>
<evidence type="ECO:0000256" key="1">
    <source>
        <dbReference type="SAM" id="Phobius"/>
    </source>
</evidence>
<dbReference type="GeneID" id="31481376"/>
<evidence type="ECO:0000259" key="2">
    <source>
        <dbReference type="Pfam" id="PF04982"/>
    </source>
</evidence>
<dbReference type="InterPro" id="IPR058581">
    <property type="entry name" value="TM_HPP"/>
</dbReference>